<feature type="domain" description="HNH nuclease" evidence="1">
    <location>
        <begin position="199"/>
        <end position="250"/>
    </location>
</feature>
<gene>
    <name evidence="2" type="ORF">SAMN05216279_103360</name>
</gene>
<accession>A0A1G5MZ39</accession>
<dbReference type="Pfam" id="PF13391">
    <property type="entry name" value="HNH_2"/>
    <property type="match status" value="1"/>
</dbReference>
<evidence type="ECO:0000313" key="2">
    <source>
        <dbReference type="EMBL" id="SCZ30376.1"/>
    </source>
</evidence>
<dbReference type="InterPro" id="IPR003615">
    <property type="entry name" value="HNH_nuc"/>
</dbReference>
<dbReference type="Proteomes" id="UP000183046">
    <property type="component" value="Unassembled WGS sequence"/>
</dbReference>
<evidence type="ECO:0000259" key="1">
    <source>
        <dbReference type="Pfam" id="PF13391"/>
    </source>
</evidence>
<keyword evidence="2" id="KW-0540">Nuclease</keyword>
<dbReference type="AlphaFoldDB" id="A0A1G5MZ39"/>
<dbReference type="EMBL" id="FMWB01000003">
    <property type="protein sequence ID" value="SCZ30376.1"/>
    <property type="molecule type" value="Genomic_DNA"/>
</dbReference>
<keyword evidence="2" id="KW-0378">Hydrolase</keyword>
<dbReference type="RefSeq" id="WP_081347924.1">
    <property type="nucleotide sequence ID" value="NZ_FMWB01000003.1"/>
</dbReference>
<name>A0A1G5MZ39_9PSED</name>
<sequence>MNFYWVNVGKTFNEALLENFLWAPIQSKSKSGKAKKLRHWEVVSEITRGDVIFCAYNRHLTKVAIAVSDAYPTPRPTSREFKEWNNEGNRVDVTFNNNTRAVLKKQIAEQFLADFNDSCDPPLFNQSGGLNQIYMSKLSNEAGQFLLEATNTLGDFIDKIITEGSIKTISETTRETIILARVGQGRFREDLLNKWSGKCCLTGLDMPNLLVASHIVPWASSTNKERLDFRNGLLLSPHIDRLFDSGLISFADDGKVLISNKLKKKARLIFGLSEESSIGTLHEETRNYMKRHRQKHRFEE</sequence>
<proteinExistence type="predicted"/>
<dbReference type="GO" id="GO:0004519">
    <property type="term" value="F:endonuclease activity"/>
    <property type="evidence" value="ECO:0007669"/>
    <property type="project" value="UniProtKB-KW"/>
</dbReference>
<protein>
    <submittedName>
        <fullName evidence="2">HNH endonuclease</fullName>
    </submittedName>
</protein>
<comment type="caution">
    <text evidence="2">The sequence shown here is derived from an EMBL/GenBank/DDBJ whole genome shotgun (WGS) entry which is preliminary data.</text>
</comment>
<dbReference type="OrthoDB" id="529575at2"/>
<organism evidence="2 3">
    <name type="scientific">Pseudomonas oryzihabitans</name>
    <dbReference type="NCBI Taxonomy" id="47885"/>
    <lineage>
        <taxon>Bacteria</taxon>
        <taxon>Pseudomonadati</taxon>
        <taxon>Pseudomonadota</taxon>
        <taxon>Gammaproteobacteria</taxon>
        <taxon>Pseudomonadales</taxon>
        <taxon>Pseudomonadaceae</taxon>
        <taxon>Pseudomonas</taxon>
    </lineage>
</organism>
<reference evidence="3" key="1">
    <citation type="submission" date="2016-10" db="EMBL/GenBank/DDBJ databases">
        <authorList>
            <person name="de Groot N.N."/>
        </authorList>
    </citation>
    <scope>NUCLEOTIDE SEQUENCE [LARGE SCALE GENOMIC DNA]</scope>
    <source>
        <strain evidence="3">DSM 15758</strain>
    </source>
</reference>
<evidence type="ECO:0000313" key="3">
    <source>
        <dbReference type="Proteomes" id="UP000183046"/>
    </source>
</evidence>
<keyword evidence="2" id="KW-0255">Endonuclease</keyword>